<dbReference type="Proteomes" id="UP001239083">
    <property type="component" value="Unassembled WGS sequence"/>
</dbReference>
<sequence>MIRSVRRVTVTIAAASLLAVGLAAAPASAAEPADDLIISEVIEGTSNNKAIEIANATGAAVDLTAGGYAVKIYFNGATTAGLTIPLTGTVAAGEVHVLAQSAAGPAILAVADQTNGAGWFNGDDALVLMRGAVIVDSFGQVGVDPGTEWGTGLTSTADNTLRRAATVCAGDTVTNDAFDPAAEWVGFATDTFDGLGAHTATCGDVDPADPVINEFSANTVGTADVEYVELLAEPGADLSAYRVLEVEGDAGTSLGFVDEVIAFGAPDADGRALASLANGALENGTISLLLVRDFAGALGNDLDADDDGVLDASAGLTVVDSIAVTDGGTGDRAYGTPTLGVAYDGLSSFPGGASRIADGTDTDTSADWVRNDFDLAGIPGNTGTLSEGEALNTPGAANAVGDDPEPPGGANCEAPFVTIGSVQGSGAVSPAAGQSVEIEGVVVGDFQTGGFNGYYVQDAGDSDATTSDGIFVYAPGGVDVAVGHVVHVVGTVSEFFGMTEVTASDIAVCATGSALPEAAALTLPAAPEAYEPLEGMRVTLPQALTIGETFEYARFGEVTLGTERLNQPTAVFDAGSAEAVALAAANARNAITLDDGRSGENPDPAIHPNGEVFSLTNTFRSGDLVTNATGVLDWRFDLWRVQPTEGADFQVANPRPAVPEVGGTTTVASFNVLNYFTTLGDRGADTAAEFDRQEAKIVSAISQLDADIVGLIEIENNADIAVNALVDALNATMGAGTYDAIETGKLGTDAITTAFIYKPSEVALVGEFATLDLSVDARFLDIQRPALAQTFTDLETGGEVTVAVNHLKSKGSGCEAVGDPEDPNGQGNCNGVRTMAAQAMVDWLATGPTGAEPGRELIIGDLNSYDQEDPIQVLTGAGYTDLLLRDQGEFAYSYVFDGQLGYLDHALAGSELADEVTEAAVWHINADEPSLIDYDMTFKKAAQDALYAPDAFRSSDHDPVLVGLDLTPPDTTAPELDVTASPSVIFPPNNKWRTVTLDIEATDDSGGPVTVELIDAQAHGYKAELSVVSNTELAVRARVGAVYTLVYRATDEAGNSTTDTVTIRVAP</sequence>
<evidence type="ECO:0000259" key="2">
    <source>
        <dbReference type="PROSITE" id="PS51841"/>
    </source>
</evidence>
<dbReference type="Gene3D" id="3.60.10.10">
    <property type="entry name" value="Endonuclease/exonuclease/phosphatase"/>
    <property type="match status" value="1"/>
</dbReference>
<accession>A0ABU0R777</accession>
<keyword evidence="1" id="KW-0732">Signal</keyword>
<evidence type="ECO:0000313" key="3">
    <source>
        <dbReference type="EMBL" id="MDQ0893942.1"/>
    </source>
</evidence>
<dbReference type="PANTHER" id="PTHR42834:SF1">
    <property type="entry name" value="ENDONUCLEASE_EXONUCLEASE_PHOSPHATASE FAMILY PROTEIN (AFU_ORTHOLOGUE AFUA_3G09210)"/>
    <property type="match status" value="1"/>
</dbReference>
<dbReference type="CDD" id="cd10283">
    <property type="entry name" value="MnuA_DNase1-like"/>
    <property type="match status" value="1"/>
</dbReference>
<comment type="caution">
    <text evidence="3">The sequence shown here is derived from an EMBL/GenBank/DDBJ whole genome shotgun (WGS) entry which is preliminary data.</text>
</comment>
<proteinExistence type="predicted"/>
<organism evidence="3 4">
    <name type="scientific">Agromyces ramosus</name>
    <dbReference type="NCBI Taxonomy" id="33879"/>
    <lineage>
        <taxon>Bacteria</taxon>
        <taxon>Bacillati</taxon>
        <taxon>Actinomycetota</taxon>
        <taxon>Actinomycetes</taxon>
        <taxon>Micrococcales</taxon>
        <taxon>Microbacteriaceae</taxon>
        <taxon>Agromyces</taxon>
    </lineage>
</organism>
<dbReference type="SUPFAM" id="SSF56219">
    <property type="entry name" value="DNase I-like"/>
    <property type="match status" value="1"/>
</dbReference>
<dbReference type="InterPro" id="IPR001322">
    <property type="entry name" value="Lamin_tail_dom"/>
</dbReference>
<dbReference type="RefSeq" id="WP_307040786.1">
    <property type="nucleotide sequence ID" value="NZ_JAUSYY010000001.1"/>
</dbReference>
<reference evidence="3 4" key="1">
    <citation type="submission" date="2023-07" db="EMBL/GenBank/DDBJ databases">
        <title>Comparative genomics of wheat-associated soil bacteria to identify genetic determinants of phenazine resistance.</title>
        <authorList>
            <person name="Mouncey N."/>
        </authorList>
    </citation>
    <scope>NUCLEOTIDE SEQUENCE [LARGE SCALE GENOMIC DNA]</scope>
    <source>
        <strain evidence="3 4">V3I3</strain>
    </source>
</reference>
<dbReference type="Gene3D" id="2.60.40.10">
    <property type="entry name" value="Immunoglobulins"/>
    <property type="match status" value="1"/>
</dbReference>
<dbReference type="PANTHER" id="PTHR42834">
    <property type="entry name" value="ENDONUCLEASE/EXONUCLEASE/PHOSPHATASE FAMILY PROTEIN (AFU_ORTHOLOGUE AFUA_3G09210)"/>
    <property type="match status" value="1"/>
</dbReference>
<dbReference type="InterPro" id="IPR047971">
    <property type="entry name" value="ExeM-like"/>
</dbReference>
<evidence type="ECO:0000256" key="1">
    <source>
        <dbReference type="SAM" id="SignalP"/>
    </source>
</evidence>
<dbReference type="InterPro" id="IPR005135">
    <property type="entry name" value="Endo/exonuclease/phosphatase"/>
</dbReference>
<evidence type="ECO:0000313" key="4">
    <source>
        <dbReference type="Proteomes" id="UP001239083"/>
    </source>
</evidence>
<dbReference type="CDD" id="cd04486">
    <property type="entry name" value="YhcR_OBF_like"/>
    <property type="match status" value="1"/>
</dbReference>
<feature type="chain" id="PRO_5047454000" evidence="1">
    <location>
        <begin position="30"/>
        <end position="1067"/>
    </location>
</feature>
<gene>
    <name evidence="3" type="ORF">QFZ26_001497</name>
</gene>
<keyword evidence="4" id="KW-1185">Reference proteome</keyword>
<feature type="signal peptide" evidence="1">
    <location>
        <begin position="1"/>
        <end position="29"/>
    </location>
</feature>
<dbReference type="Pfam" id="PF03372">
    <property type="entry name" value="Exo_endo_phos"/>
    <property type="match status" value="1"/>
</dbReference>
<name>A0ABU0R777_9MICO</name>
<dbReference type="EMBL" id="JAUSYY010000001">
    <property type="protein sequence ID" value="MDQ0893942.1"/>
    <property type="molecule type" value="Genomic_DNA"/>
</dbReference>
<feature type="domain" description="LTD" evidence="2">
    <location>
        <begin position="25"/>
        <end position="142"/>
    </location>
</feature>
<dbReference type="InterPro" id="IPR013783">
    <property type="entry name" value="Ig-like_fold"/>
</dbReference>
<dbReference type="InterPro" id="IPR036691">
    <property type="entry name" value="Endo/exonu/phosph_ase_sf"/>
</dbReference>
<dbReference type="Pfam" id="PF00932">
    <property type="entry name" value="LTD"/>
    <property type="match status" value="1"/>
</dbReference>
<dbReference type="NCBIfam" id="NF033681">
    <property type="entry name" value="ExeM_NucH_DNase"/>
    <property type="match status" value="1"/>
</dbReference>
<dbReference type="PROSITE" id="PS51841">
    <property type="entry name" value="LTD"/>
    <property type="match status" value="1"/>
</dbReference>
<protein>
    <submittedName>
        <fullName evidence="3">Extracellular nuclease</fullName>
    </submittedName>
</protein>